<dbReference type="FunCoup" id="Q5GMI1">
    <property type="interactions" value="308"/>
</dbReference>
<evidence type="ECO:0000313" key="2">
    <source>
        <dbReference type="EMBL" id="CAI46616.1"/>
    </source>
</evidence>
<dbReference type="PhylomeDB" id="Q5GMI1"/>
<keyword evidence="2" id="KW-0675">Receptor</keyword>
<keyword evidence="1" id="KW-0812">Transmembrane</keyword>
<feature type="transmembrane region" description="Helical" evidence="1">
    <location>
        <begin position="45"/>
        <end position="65"/>
    </location>
</feature>
<dbReference type="WormBase" id="Y57A10C.11">
    <property type="protein sequence ID" value="CE37943"/>
    <property type="gene ID" value="WBGene00044047"/>
</dbReference>
<feature type="transmembrane region" description="Helical" evidence="1">
    <location>
        <begin position="85"/>
        <end position="104"/>
    </location>
</feature>
<accession>Q5GMI1</accession>
<dbReference type="PANTHER" id="PTHR31847">
    <property type="entry name" value="PROTEIN CBG10327"/>
    <property type="match status" value="1"/>
</dbReference>
<dbReference type="eggNOG" id="ENOG502TJ76">
    <property type="taxonomic scope" value="Eukaryota"/>
</dbReference>
<dbReference type="RefSeq" id="NP_001022481.1">
    <property type="nucleotide sequence ID" value="NM_001027310.1"/>
</dbReference>
<keyword evidence="1" id="KW-0472">Membrane</keyword>
<dbReference type="HOGENOM" id="CLU_1112179_0_0_1"/>
<dbReference type="UCSC" id="Y57A10C.11">
    <property type="organism name" value="c. elegans"/>
</dbReference>
<dbReference type="GeneID" id="3565453"/>
<organism evidence="2 3">
    <name type="scientific">Caenorhabditis elegans</name>
    <dbReference type="NCBI Taxonomy" id="6239"/>
    <lineage>
        <taxon>Eukaryota</taxon>
        <taxon>Metazoa</taxon>
        <taxon>Ecdysozoa</taxon>
        <taxon>Nematoda</taxon>
        <taxon>Chromadorea</taxon>
        <taxon>Rhabditida</taxon>
        <taxon>Rhabditina</taxon>
        <taxon>Rhabditomorpha</taxon>
        <taxon>Rhabditoidea</taxon>
        <taxon>Rhabditidae</taxon>
        <taxon>Peloderinae</taxon>
        <taxon>Caenorhabditis</taxon>
    </lineage>
</organism>
<evidence type="ECO:0000313" key="4">
    <source>
        <dbReference type="WormBase" id="Y57A10C.11"/>
    </source>
</evidence>
<keyword evidence="3" id="KW-1185">Reference proteome</keyword>
<dbReference type="Proteomes" id="UP000001940">
    <property type="component" value="Chromosome II"/>
</dbReference>
<dbReference type="AlphaFoldDB" id="Q5GMI1"/>
<feature type="transmembrane region" description="Helical" evidence="1">
    <location>
        <begin position="110"/>
        <end position="128"/>
    </location>
</feature>
<dbReference type="OMA" id="FCPLINI"/>
<dbReference type="PaxDb" id="6239-Y57A10C.11"/>
<feature type="transmembrane region" description="Helical" evidence="1">
    <location>
        <begin position="21"/>
        <end position="39"/>
    </location>
</feature>
<dbReference type="EMBL" id="BX284602">
    <property type="protein sequence ID" value="CAI46616.1"/>
    <property type="molecule type" value="Genomic_DNA"/>
</dbReference>
<reference evidence="2 3" key="1">
    <citation type="journal article" date="1998" name="Science">
        <title>Genome sequence of the nematode C. elegans: a platform for investigating biology.</title>
        <authorList>
            <consortium name="The C. elegans sequencing consortium"/>
            <person name="Sulson J.E."/>
            <person name="Waterston R."/>
        </authorList>
    </citation>
    <scope>NUCLEOTIDE SEQUENCE [LARGE SCALE GENOMIC DNA]</scope>
    <source>
        <strain evidence="2 3">Bristol N2</strain>
    </source>
</reference>
<evidence type="ECO:0000313" key="3">
    <source>
        <dbReference type="Proteomes" id="UP000001940"/>
    </source>
</evidence>
<feature type="transmembrane region" description="Helical" evidence="1">
    <location>
        <begin position="149"/>
        <end position="170"/>
    </location>
</feature>
<protein>
    <submittedName>
        <fullName evidence="2">Serpentine Receptor, class U</fullName>
    </submittedName>
</protein>
<dbReference type="InParanoid" id="Q5GMI1"/>
<sequence>MALKSSFTMGRFTTKLHNVSLLFSIAISCLAMDLYILPIYNNKPITIPVLTLLYCCLVGSGWMWVVDNKRKWYIRSIRRFYWHRILMPTAVVCLNILLPLVMVLNFYGSWFYILITILIYALYAYLAVGTTERFFAYEEEFRYTIPKSVKLTSLQMIYTIIFFVCSQTYYISLSCMTYYPFQQEKIAIKFWSPTLLFCPLINIFTLPTIHLAICVHNSNSIHFSRQHPGTRLKWDGMKKWNAISGKWEIDESPKDHEILNLC</sequence>
<evidence type="ECO:0000256" key="1">
    <source>
        <dbReference type="SAM" id="Phobius"/>
    </source>
</evidence>
<feature type="transmembrane region" description="Helical" evidence="1">
    <location>
        <begin position="190"/>
        <end position="215"/>
    </location>
</feature>
<dbReference type="KEGG" id="cel:CELE_Y57A10C.11"/>
<name>Q5GMI1_CAEEL</name>
<proteinExistence type="predicted"/>
<keyword evidence="1" id="KW-1133">Transmembrane helix</keyword>
<dbReference type="AGR" id="WB:WBGene00044047"/>
<dbReference type="PROSITE" id="PS51257">
    <property type="entry name" value="PROKAR_LIPOPROTEIN"/>
    <property type="match status" value="1"/>
</dbReference>
<dbReference type="PANTHER" id="PTHR31847:SF1">
    <property type="entry name" value="DUF1084 DOMAIN-CONTAINING PROTEIN-RELATED"/>
    <property type="match status" value="1"/>
</dbReference>
<dbReference type="Bgee" id="WBGene00044047">
    <property type="expression patterns" value="Expressed in embryo and 1 other cell type or tissue"/>
</dbReference>
<gene>
    <name evidence="2" type="ORF">CELE_Y57A10C.11</name>
    <name evidence="2 4" type="ORF">Y57A10C.11</name>
</gene>
<dbReference type="CTD" id="3565453"/>